<organism evidence="2 3">
    <name type="scientific">Streblomastix strix</name>
    <dbReference type="NCBI Taxonomy" id="222440"/>
    <lineage>
        <taxon>Eukaryota</taxon>
        <taxon>Metamonada</taxon>
        <taxon>Preaxostyla</taxon>
        <taxon>Oxymonadida</taxon>
        <taxon>Streblomastigidae</taxon>
        <taxon>Streblomastix</taxon>
    </lineage>
</organism>
<dbReference type="EMBL" id="SNRW01046741">
    <property type="protein sequence ID" value="KAA6317103.1"/>
    <property type="molecule type" value="Genomic_DNA"/>
</dbReference>
<dbReference type="Proteomes" id="UP000324800">
    <property type="component" value="Unassembled WGS sequence"/>
</dbReference>
<feature type="region of interest" description="Disordered" evidence="1">
    <location>
        <begin position="41"/>
        <end position="60"/>
    </location>
</feature>
<comment type="caution">
    <text evidence="2">The sequence shown here is derived from an EMBL/GenBank/DDBJ whole genome shotgun (WGS) entry which is preliminary data.</text>
</comment>
<feature type="non-terminal residue" evidence="2">
    <location>
        <position position="1"/>
    </location>
</feature>
<proteinExistence type="predicted"/>
<evidence type="ECO:0000313" key="3">
    <source>
        <dbReference type="Proteomes" id="UP000324800"/>
    </source>
</evidence>
<sequence length="110" mass="11983">QQAGINYGVEGNREVLSDVNKQKDVDDLDRQCGGGVCNQAMASQKGDVGDRQKDQGFVGESGNRSLDEAYTCIRQSDGGFIKQIGEKWGLHNRLTCSRSSFGRARIEGVD</sequence>
<reference evidence="2 3" key="1">
    <citation type="submission" date="2019-03" db="EMBL/GenBank/DDBJ databases">
        <title>Single cell metagenomics reveals metabolic interactions within the superorganism composed of flagellate Streblomastix strix and complex community of Bacteroidetes bacteria on its surface.</title>
        <authorList>
            <person name="Treitli S.C."/>
            <person name="Kolisko M."/>
            <person name="Husnik F."/>
            <person name="Keeling P."/>
            <person name="Hampl V."/>
        </authorList>
    </citation>
    <scope>NUCLEOTIDE SEQUENCE [LARGE SCALE GENOMIC DNA]</scope>
    <source>
        <strain evidence="2">ST1C</strain>
    </source>
</reference>
<accession>A0A5J4Q931</accession>
<name>A0A5J4Q931_9EUKA</name>
<dbReference type="AlphaFoldDB" id="A0A5J4Q931"/>
<evidence type="ECO:0000313" key="2">
    <source>
        <dbReference type="EMBL" id="KAA6317103.1"/>
    </source>
</evidence>
<gene>
    <name evidence="2" type="ORF">EZS28_055153</name>
</gene>
<evidence type="ECO:0000256" key="1">
    <source>
        <dbReference type="SAM" id="MobiDB-lite"/>
    </source>
</evidence>
<protein>
    <submittedName>
        <fullName evidence="2">Uncharacterized protein</fullName>
    </submittedName>
</protein>